<reference evidence="5 6" key="1">
    <citation type="journal article" date="2021" name="Int. J. Syst. Evol. Microbiol.">
        <title>Steroidobacter gossypii sp. nov., isolated from soil of cotton cropping field.</title>
        <authorList>
            <person name="Huang R."/>
            <person name="Yang S."/>
            <person name="Zhen C."/>
            <person name="Liu W."/>
        </authorList>
    </citation>
    <scope>NUCLEOTIDE SEQUENCE [LARGE SCALE GENOMIC DNA]</scope>
    <source>
        <strain evidence="5 6">S1-65</strain>
    </source>
</reference>
<dbReference type="InterPro" id="IPR011047">
    <property type="entry name" value="Quinoprotein_ADH-like_sf"/>
</dbReference>
<dbReference type="Gene3D" id="2.60.40.420">
    <property type="entry name" value="Cupredoxins - blue copper proteins"/>
    <property type="match status" value="1"/>
</dbReference>
<dbReference type="InterPro" id="IPR002372">
    <property type="entry name" value="PQQ_rpt_dom"/>
</dbReference>
<dbReference type="InterPro" id="IPR018391">
    <property type="entry name" value="PQQ_b-propeller_rpt"/>
</dbReference>
<evidence type="ECO:0000313" key="5">
    <source>
        <dbReference type="EMBL" id="MBM0108917.1"/>
    </source>
</evidence>
<dbReference type="Proteomes" id="UP000661077">
    <property type="component" value="Unassembled WGS sequence"/>
</dbReference>
<comment type="cofactor">
    <cofactor evidence="1">
        <name>pyrroloquinoline quinone</name>
        <dbReference type="ChEBI" id="CHEBI:58442"/>
    </cofactor>
</comment>
<dbReference type="SUPFAM" id="SSF49503">
    <property type="entry name" value="Cupredoxins"/>
    <property type="match status" value="1"/>
</dbReference>
<evidence type="ECO:0000256" key="1">
    <source>
        <dbReference type="ARBA" id="ARBA00001931"/>
    </source>
</evidence>
<dbReference type="EMBL" id="JAEVLS010000012">
    <property type="protein sequence ID" value="MBM0108917.1"/>
    <property type="molecule type" value="Genomic_DNA"/>
</dbReference>
<dbReference type="RefSeq" id="WP_203171089.1">
    <property type="nucleotide sequence ID" value="NZ_JAEVLS010000012.1"/>
</dbReference>
<dbReference type="SMART" id="SM00564">
    <property type="entry name" value="PQQ"/>
    <property type="match status" value="6"/>
</dbReference>
<proteinExistence type="inferred from homology"/>
<comment type="similarity">
    <text evidence="2">Belongs to the bacterial PQQ dehydrogenase family.</text>
</comment>
<organism evidence="5 6">
    <name type="scientific">Steroidobacter gossypii</name>
    <dbReference type="NCBI Taxonomy" id="2805490"/>
    <lineage>
        <taxon>Bacteria</taxon>
        <taxon>Pseudomonadati</taxon>
        <taxon>Pseudomonadota</taxon>
        <taxon>Gammaproteobacteria</taxon>
        <taxon>Steroidobacterales</taxon>
        <taxon>Steroidobacteraceae</taxon>
        <taxon>Steroidobacter</taxon>
    </lineage>
</organism>
<name>A0ABS1X6S0_9GAMM</name>
<accession>A0ABS1X6S0</accession>
<gene>
    <name evidence="5" type="ORF">JM946_29665</name>
</gene>
<evidence type="ECO:0000256" key="2">
    <source>
        <dbReference type="ARBA" id="ARBA00008156"/>
    </source>
</evidence>
<evidence type="ECO:0000259" key="4">
    <source>
        <dbReference type="Pfam" id="PF01011"/>
    </source>
</evidence>
<feature type="domain" description="Pyrrolo-quinoline quinone repeat" evidence="4">
    <location>
        <begin position="2"/>
        <end position="343"/>
    </location>
</feature>
<dbReference type="Gene3D" id="2.140.10.10">
    <property type="entry name" value="Quinoprotein alcohol dehydrogenase-like superfamily"/>
    <property type="match status" value="1"/>
</dbReference>
<dbReference type="SUPFAM" id="SSF50998">
    <property type="entry name" value="Quinoprotein alcohol dehydrogenase-like"/>
    <property type="match status" value="1"/>
</dbReference>
<evidence type="ECO:0000256" key="3">
    <source>
        <dbReference type="ARBA" id="ARBA00023002"/>
    </source>
</evidence>
<dbReference type="InterPro" id="IPR008972">
    <property type="entry name" value="Cupredoxin"/>
</dbReference>
<sequence>MSNTRHSALAKVDKNNVRQLGGAWVSERFDDGSVSLVTPVAKDGVLFVTAGRKVYALNAITGVRIWTFSTAPDIRPERVDETSEALKNSTITEISVPNRRGIAIGQGLVFVGLHDGRVIALNKDTGELVWSQQTGVDQPKKEQVVSGAPIYSRGLVFVGLSNGDARLRGRVTAMDAATGKIAWQLFTVPAPGETGHETWPSFNDAWKFGGGGVWTNAAVDEDLGMVYFATGNAVPPFAGDWRPGSNLYTCSVLALEIKTGKLRWYYQLVRHDVFDADVGTPVILHDAQIEGQLRKAVAILRADGHLFQLDRVTGHPLRAVEERAVPQLASQKTVPTQPFPVGAESILMDCDDWKKEGVPAGFVLGCMWTSAAAPPPSKDPQNVLAPFPSARVSPMAYSPETRYFYAQATSFLTWPRRSPDPYYFDFDRSAPGLREHGELAAIDSRTGRIAWKRRVYAPKGAFPFLRGGLLTTSGGLLFRSAPDGTIEASDAQSGRILWTFQTGMAGAYGSPVTYEADGEQYVAVPMGPSVWAFKLGGELQTTNTAAALPKQEEAFFGPVIDTADVETTSLKRSSFGSGTRYFVDEFAFHPYRSRVEKGAKVRFVNNGKMEHEIVALDGSWSTGRLRPTQESWISFRSPGEHTYICKDHPWSYGQVIVTEEQVDQ</sequence>
<dbReference type="PANTHER" id="PTHR32303:SF10">
    <property type="entry name" value="OUTER MEMBRANE PROTEIN ASSEMBLY FACTOR BAMB"/>
    <property type="match status" value="1"/>
</dbReference>
<feature type="domain" description="Pyrrolo-quinoline quinone repeat" evidence="4">
    <location>
        <begin position="437"/>
        <end position="522"/>
    </location>
</feature>
<keyword evidence="3" id="KW-0560">Oxidoreductase</keyword>
<dbReference type="Pfam" id="PF01011">
    <property type="entry name" value="PQQ"/>
    <property type="match status" value="2"/>
</dbReference>
<evidence type="ECO:0000313" key="6">
    <source>
        <dbReference type="Proteomes" id="UP000661077"/>
    </source>
</evidence>
<dbReference type="PANTHER" id="PTHR32303">
    <property type="entry name" value="QUINOPROTEIN ALCOHOL DEHYDROGENASE (CYTOCHROME C)"/>
    <property type="match status" value="1"/>
</dbReference>
<comment type="caution">
    <text evidence="5">The sequence shown here is derived from an EMBL/GenBank/DDBJ whole genome shotgun (WGS) entry which is preliminary data.</text>
</comment>
<protein>
    <submittedName>
        <fullName evidence="5">PQQ-binding-like beta-propeller repeat protein</fullName>
    </submittedName>
</protein>
<keyword evidence="6" id="KW-1185">Reference proteome</keyword>